<name>A0A5C0VDY8_9SPHI</name>
<dbReference type="Proteomes" id="UP000323653">
    <property type="component" value="Chromosome"/>
</dbReference>
<dbReference type="EMBL" id="CP043329">
    <property type="protein sequence ID" value="QEK50895.1"/>
    <property type="molecule type" value="Genomic_DNA"/>
</dbReference>
<comment type="similarity">
    <text evidence="1">Belongs to the universal stress protein A family.</text>
</comment>
<protein>
    <submittedName>
        <fullName evidence="3">Universal stress protein</fullName>
    </submittedName>
</protein>
<dbReference type="InterPro" id="IPR006016">
    <property type="entry name" value="UspA"/>
</dbReference>
<keyword evidence="4" id="KW-1185">Reference proteome</keyword>
<evidence type="ECO:0000259" key="2">
    <source>
        <dbReference type="Pfam" id="PF00582"/>
    </source>
</evidence>
<proteinExistence type="inferred from homology"/>
<accession>A0A5C0VDY8</accession>
<gene>
    <name evidence="3" type="ORF">FYC62_03830</name>
</gene>
<dbReference type="KEGG" id="pej:FYC62_03830"/>
<sequence length="276" mass="31918">MKLLVTTDFSVNSKGAIRFAQMLAKQSNEIEATFYHTVHFLKPTKWSDIFYKTFIQEEIERLTAELKKFVYSTIGEDKNKFANIKFVIDSAISTEKDIIRYAEKNKMDFICIATQGAGVLRKIMGTHTSYIVNNSKTPVLVIPSHYRAKVLKKVTYLSDFENLKKEIDKVSKFSGTVKCGLDVLHYSSIIFDKNKFERNKSLFSTEEYKNIKLNIVKNNLELSLVDRISQFISKSKPELLIMFTKREKSFFETIFLPSKSAELTYTTKIPVLIYSK</sequence>
<dbReference type="RefSeq" id="WP_149073984.1">
    <property type="nucleotide sequence ID" value="NZ_CP043329.1"/>
</dbReference>
<feature type="domain" description="UspA" evidence="2">
    <location>
        <begin position="2"/>
        <end position="143"/>
    </location>
</feature>
<dbReference type="Gene3D" id="3.40.50.12370">
    <property type="match status" value="1"/>
</dbReference>
<evidence type="ECO:0000313" key="3">
    <source>
        <dbReference type="EMBL" id="QEK50895.1"/>
    </source>
</evidence>
<dbReference type="Pfam" id="PF00582">
    <property type="entry name" value="Usp"/>
    <property type="match status" value="1"/>
</dbReference>
<dbReference type="PANTHER" id="PTHR46268:SF6">
    <property type="entry name" value="UNIVERSAL STRESS PROTEIN UP12"/>
    <property type="match status" value="1"/>
</dbReference>
<reference evidence="3 4" key="1">
    <citation type="submission" date="2019-08" db="EMBL/GenBank/DDBJ databases">
        <title>Pedobacter sp. nov., isolated from Han river, South Korea.</title>
        <authorList>
            <person name="Lee D.-H."/>
            <person name="Kim Y.-S."/>
            <person name="Hwang E.-M."/>
            <person name="Le Tran T.C."/>
            <person name="Cha C.-J."/>
        </authorList>
    </citation>
    <scope>NUCLEOTIDE SEQUENCE [LARGE SCALE GENOMIC DNA]</scope>
    <source>
        <strain evidence="3 4">CJ43</strain>
    </source>
</reference>
<organism evidence="3 4">
    <name type="scientific">Pedobacter aquae</name>
    <dbReference type="NCBI Taxonomy" id="2605747"/>
    <lineage>
        <taxon>Bacteria</taxon>
        <taxon>Pseudomonadati</taxon>
        <taxon>Bacteroidota</taxon>
        <taxon>Sphingobacteriia</taxon>
        <taxon>Sphingobacteriales</taxon>
        <taxon>Sphingobacteriaceae</taxon>
        <taxon>Pedobacter</taxon>
    </lineage>
</organism>
<dbReference type="SUPFAM" id="SSF52402">
    <property type="entry name" value="Adenine nucleotide alpha hydrolases-like"/>
    <property type="match status" value="1"/>
</dbReference>
<dbReference type="PANTHER" id="PTHR46268">
    <property type="entry name" value="STRESS RESPONSE PROTEIN NHAX"/>
    <property type="match status" value="1"/>
</dbReference>
<dbReference type="AlphaFoldDB" id="A0A5C0VDY8"/>
<evidence type="ECO:0000313" key="4">
    <source>
        <dbReference type="Proteomes" id="UP000323653"/>
    </source>
</evidence>
<evidence type="ECO:0000256" key="1">
    <source>
        <dbReference type="ARBA" id="ARBA00008791"/>
    </source>
</evidence>
<dbReference type="CDD" id="cd00293">
    <property type="entry name" value="USP-like"/>
    <property type="match status" value="1"/>
</dbReference>